<proteinExistence type="predicted"/>
<dbReference type="InterPro" id="IPR025392">
    <property type="entry name" value="DUF4124"/>
</dbReference>
<keyword evidence="4" id="KW-1185">Reference proteome</keyword>
<dbReference type="RefSeq" id="WP_253473596.1">
    <property type="nucleotide sequence ID" value="NZ_JALJXV010000001.1"/>
</dbReference>
<feature type="domain" description="DUF4124" evidence="2">
    <location>
        <begin position="8"/>
        <end position="59"/>
    </location>
</feature>
<feature type="compositionally biased region" description="Low complexity" evidence="1">
    <location>
        <begin position="50"/>
        <end position="70"/>
    </location>
</feature>
<dbReference type="EMBL" id="JALJXV010000001">
    <property type="protein sequence ID" value="MCP1673361.1"/>
    <property type="molecule type" value="Genomic_DNA"/>
</dbReference>
<feature type="region of interest" description="Disordered" evidence="1">
    <location>
        <begin position="50"/>
        <end position="76"/>
    </location>
</feature>
<evidence type="ECO:0000259" key="2">
    <source>
        <dbReference type="Pfam" id="PF13511"/>
    </source>
</evidence>
<organism evidence="3 4">
    <name type="scientific">Natronocella acetinitrilica</name>
    <dbReference type="NCBI Taxonomy" id="414046"/>
    <lineage>
        <taxon>Bacteria</taxon>
        <taxon>Pseudomonadati</taxon>
        <taxon>Pseudomonadota</taxon>
        <taxon>Gammaproteobacteria</taxon>
        <taxon>Chromatiales</taxon>
        <taxon>Ectothiorhodospiraceae</taxon>
        <taxon>Natronocella</taxon>
    </lineage>
</organism>
<dbReference type="Pfam" id="PF13511">
    <property type="entry name" value="DUF4124"/>
    <property type="match status" value="1"/>
</dbReference>
<gene>
    <name evidence="3" type="ORF">J2T57_000453</name>
</gene>
<accession>A0AAE3G267</accession>
<name>A0AAE3G267_9GAMM</name>
<protein>
    <recommendedName>
        <fullName evidence="2">DUF4124 domain-containing protein</fullName>
    </recommendedName>
</protein>
<sequence length="173" mass="19465">MERRYLPLLLLLLPALSLSQVYRHVDEQGNVSFSDQPRPGAEEIQLDTLPTYQPRTPPRRQQQSAQQAESASERYRTVAIASPGHDDVVRDNQGLVTVRVESEPSLHDGHRYRLLLNGDAVAAGRQASFQLEGIHRGEYSLQVEIINRSDDVVARSESSTFYMLQASRLSPAR</sequence>
<reference evidence="3" key="1">
    <citation type="submission" date="2022-03" db="EMBL/GenBank/DDBJ databases">
        <title>Genomic Encyclopedia of Type Strains, Phase III (KMG-III): the genomes of soil and plant-associated and newly described type strains.</title>
        <authorList>
            <person name="Whitman W."/>
        </authorList>
    </citation>
    <scope>NUCLEOTIDE SEQUENCE</scope>
    <source>
        <strain evidence="3">ANL 6-2</strain>
    </source>
</reference>
<comment type="caution">
    <text evidence="3">The sequence shown here is derived from an EMBL/GenBank/DDBJ whole genome shotgun (WGS) entry which is preliminary data.</text>
</comment>
<evidence type="ECO:0000256" key="1">
    <source>
        <dbReference type="SAM" id="MobiDB-lite"/>
    </source>
</evidence>
<dbReference type="AlphaFoldDB" id="A0AAE3G267"/>
<dbReference type="Proteomes" id="UP001205843">
    <property type="component" value="Unassembled WGS sequence"/>
</dbReference>
<evidence type="ECO:0000313" key="3">
    <source>
        <dbReference type="EMBL" id="MCP1673361.1"/>
    </source>
</evidence>
<evidence type="ECO:0000313" key="4">
    <source>
        <dbReference type="Proteomes" id="UP001205843"/>
    </source>
</evidence>